<evidence type="ECO:0000313" key="1">
    <source>
        <dbReference type="EMBL" id="KAK1541181.1"/>
    </source>
</evidence>
<dbReference type="RefSeq" id="XP_060350314.1">
    <property type="nucleotide sequence ID" value="XM_060491440.1"/>
</dbReference>
<keyword evidence="2" id="KW-1185">Reference proteome</keyword>
<comment type="caution">
    <text evidence="1">The sequence shown here is derived from an EMBL/GenBank/DDBJ whole genome shotgun (WGS) entry which is preliminary data.</text>
</comment>
<proteinExistence type="predicted"/>
<evidence type="ECO:0000313" key="2">
    <source>
        <dbReference type="Proteomes" id="UP001241169"/>
    </source>
</evidence>
<dbReference type="EMBL" id="MOPA01000005">
    <property type="protein sequence ID" value="KAK1541181.1"/>
    <property type="molecule type" value="Genomic_DNA"/>
</dbReference>
<organism evidence="1 2">
    <name type="scientific">Colletotrichum paranaense</name>
    <dbReference type="NCBI Taxonomy" id="1914294"/>
    <lineage>
        <taxon>Eukaryota</taxon>
        <taxon>Fungi</taxon>
        <taxon>Dikarya</taxon>
        <taxon>Ascomycota</taxon>
        <taxon>Pezizomycotina</taxon>
        <taxon>Sordariomycetes</taxon>
        <taxon>Hypocreomycetidae</taxon>
        <taxon>Glomerellales</taxon>
        <taxon>Glomerellaceae</taxon>
        <taxon>Colletotrichum</taxon>
        <taxon>Colletotrichum acutatum species complex</taxon>
    </lineage>
</organism>
<protein>
    <submittedName>
        <fullName evidence="1">Uncharacterized protein</fullName>
    </submittedName>
</protein>
<reference evidence="1 2" key="1">
    <citation type="submission" date="2016-10" db="EMBL/GenBank/DDBJ databases">
        <title>The genome sequence of Colletotrichum fioriniae PJ7.</title>
        <authorList>
            <person name="Baroncelli R."/>
        </authorList>
    </citation>
    <scope>NUCLEOTIDE SEQUENCE [LARGE SCALE GENOMIC DNA]</scope>
    <source>
        <strain evidence="1 2">IMI 384185</strain>
    </source>
</reference>
<dbReference type="GeneID" id="85375339"/>
<accession>A0ABQ9SNU3</accession>
<gene>
    <name evidence="1" type="ORF">CPAR01_07170</name>
</gene>
<sequence length="61" mass="6653">MSEHVVIYCKTRVSGAGNDTGGLTRKKIDVSGITSADHCWTAQFNYSTATRPKDFLSDAML</sequence>
<dbReference type="Proteomes" id="UP001241169">
    <property type="component" value="Unassembled WGS sequence"/>
</dbReference>
<name>A0ABQ9SNU3_9PEZI</name>